<comment type="similarity">
    <text evidence="1">Belongs to the short-chain dehydrogenases/reductases (SDR) family.</text>
</comment>
<organism evidence="4 5">
    <name type="scientific">Colletotrichum asianum</name>
    <dbReference type="NCBI Taxonomy" id="702518"/>
    <lineage>
        <taxon>Eukaryota</taxon>
        <taxon>Fungi</taxon>
        <taxon>Dikarya</taxon>
        <taxon>Ascomycota</taxon>
        <taxon>Pezizomycotina</taxon>
        <taxon>Sordariomycetes</taxon>
        <taxon>Hypocreomycetidae</taxon>
        <taxon>Glomerellales</taxon>
        <taxon>Glomerellaceae</taxon>
        <taxon>Colletotrichum</taxon>
        <taxon>Colletotrichum gloeosporioides species complex</taxon>
    </lineage>
</organism>
<comment type="caution">
    <text evidence="4">The sequence shown here is derived from an EMBL/GenBank/DDBJ whole genome shotgun (WGS) entry which is preliminary data.</text>
</comment>
<dbReference type="CDD" id="cd05233">
    <property type="entry name" value="SDR_c"/>
    <property type="match status" value="1"/>
</dbReference>
<dbReference type="PANTHER" id="PTHR42760">
    <property type="entry name" value="SHORT-CHAIN DEHYDROGENASES/REDUCTASES FAMILY MEMBER"/>
    <property type="match status" value="1"/>
</dbReference>
<dbReference type="Pfam" id="PF13561">
    <property type="entry name" value="adh_short_C2"/>
    <property type="match status" value="1"/>
</dbReference>
<dbReference type="InterPro" id="IPR036291">
    <property type="entry name" value="NAD(P)-bd_dom_sf"/>
</dbReference>
<dbReference type="AlphaFoldDB" id="A0A8H3ZDX5"/>
<evidence type="ECO:0000256" key="3">
    <source>
        <dbReference type="ARBA" id="ARBA00023002"/>
    </source>
</evidence>
<dbReference type="InterPro" id="IPR020904">
    <property type="entry name" value="Sc_DH/Rdtase_CS"/>
</dbReference>
<evidence type="ECO:0000313" key="5">
    <source>
        <dbReference type="Proteomes" id="UP000434172"/>
    </source>
</evidence>
<keyword evidence="3" id="KW-0560">Oxidoreductase</keyword>
<protein>
    <submittedName>
        <fullName evidence="4">Uncharacterized protein</fullName>
    </submittedName>
</protein>
<gene>
    <name evidence="4" type="ORF">GQ607_017273</name>
</gene>
<dbReference type="PRINTS" id="PR00081">
    <property type="entry name" value="GDHRDH"/>
</dbReference>
<dbReference type="GO" id="GO:0016616">
    <property type="term" value="F:oxidoreductase activity, acting on the CH-OH group of donors, NAD or NADP as acceptor"/>
    <property type="evidence" value="ECO:0007669"/>
    <property type="project" value="TreeGrafter"/>
</dbReference>
<dbReference type="EMBL" id="WOWK01000200">
    <property type="protein sequence ID" value="KAF0315518.1"/>
    <property type="molecule type" value="Genomic_DNA"/>
</dbReference>
<dbReference type="PANTHER" id="PTHR42760:SF37">
    <property type="entry name" value="CLAVALDEHYDE DEHYDROGENASE"/>
    <property type="match status" value="1"/>
</dbReference>
<dbReference type="PRINTS" id="PR00080">
    <property type="entry name" value="SDRFAMILY"/>
</dbReference>
<keyword evidence="5" id="KW-1185">Reference proteome</keyword>
<evidence type="ECO:0000313" key="4">
    <source>
        <dbReference type="EMBL" id="KAF0315518.1"/>
    </source>
</evidence>
<reference evidence="4 5" key="1">
    <citation type="submission" date="2019-12" db="EMBL/GenBank/DDBJ databases">
        <title>A genome sequence resource for the geographically widespread anthracnose pathogen Colletotrichum asianum.</title>
        <authorList>
            <person name="Meng Y."/>
        </authorList>
    </citation>
    <scope>NUCLEOTIDE SEQUENCE [LARGE SCALE GENOMIC DNA]</scope>
    <source>
        <strain evidence="4 5">ICMP 18580</strain>
    </source>
</reference>
<evidence type="ECO:0000256" key="1">
    <source>
        <dbReference type="ARBA" id="ARBA00006484"/>
    </source>
</evidence>
<dbReference type="FunFam" id="3.40.50.720:FF:000084">
    <property type="entry name" value="Short-chain dehydrogenase reductase"/>
    <property type="match status" value="1"/>
</dbReference>
<dbReference type="SUPFAM" id="SSF51735">
    <property type="entry name" value="NAD(P)-binding Rossmann-fold domains"/>
    <property type="match status" value="2"/>
</dbReference>
<dbReference type="OrthoDB" id="419598at2759"/>
<accession>A0A8H3ZDX5</accession>
<dbReference type="Gene3D" id="3.90.25.10">
    <property type="entry name" value="UDP-galactose 4-epimerase, domain 1"/>
    <property type="match status" value="1"/>
</dbReference>
<evidence type="ECO:0000256" key="2">
    <source>
        <dbReference type="ARBA" id="ARBA00022857"/>
    </source>
</evidence>
<dbReference type="InterPro" id="IPR002347">
    <property type="entry name" value="SDR_fam"/>
</dbReference>
<dbReference type="Proteomes" id="UP000434172">
    <property type="component" value="Unassembled WGS sequence"/>
</dbReference>
<name>A0A8H3ZDX5_9PEZI</name>
<proteinExistence type="inferred from homology"/>
<dbReference type="PROSITE" id="PS00061">
    <property type="entry name" value="ADH_SHORT"/>
    <property type="match status" value="1"/>
</dbReference>
<keyword evidence="2" id="KW-0521">NADP</keyword>
<dbReference type="Gene3D" id="3.40.50.720">
    <property type="entry name" value="NAD(P)-binding Rossmann-like Domain"/>
    <property type="match status" value="2"/>
</dbReference>
<sequence>MDVPGFALVTGAASGIGRACANAFAQEGSAGVALLDLNADALATVKAEIEEQVSKKQQTGANGSAKPIQILTYPVNIADEAEITRVVNDAAAKFGRLDYVVNAAGIAIKHAGGAAFAKTEDWQRVLDVNINGTFYVLRAAAQIMLKQEPIFSTIDGRPLQRGSIVNSGSIQGVVGITLSTAYTTTKHAVIGLTRTASEDYAKDGLRINAICPGYTETPMTTKNPEVLKAMEERVASAVPMQRMGHAKEIADGVLYLAGGRIIVRVAIAGGSGGLGRVITKAIARTGKHDVFVLSRRSLSISEQTIGVGCLTAEITSLLESNNIEVIISAIGIVFEDSYRAQMNLIEGASRSTTVRRFAPSEFALDYVQGAAQHVLFDPEQEYLMTNFRTRGYSFPVPGSQMYKAAEYKVGTLEKLKSTQMEYTRFISGFLMDYYGYPAVPCPVLPLAVVLDVENCQAAIPTDGNSPVTLTHSETIGKFVAASLDMPCWPKKALIIGGTLTWNQALEIAEEARGKTFDVKIESLYDLKKGVITELPGNKRRYMAFPKGILEAVLCVWNIGFIQGFYDLEEGLANPDNMLNQVFPDVPVLGFKDFMERCWK</sequence>